<comment type="similarity">
    <text evidence="1">Belongs to the peptidase C15 family.</text>
</comment>
<dbReference type="InterPro" id="IPR036440">
    <property type="entry name" value="Peptidase_C15-like_sf"/>
</dbReference>
<keyword evidence="3" id="KW-0378">Hydrolase</keyword>
<dbReference type="PANTHER" id="PTHR23402:SF1">
    <property type="entry name" value="PYROGLUTAMYL-PEPTIDASE I"/>
    <property type="match status" value="1"/>
</dbReference>
<keyword evidence="7" id="KW-1185">Reference proteome</keyword>
<dbReference type="GeneID" id="37047682"/>
<dbReference type="InParanoid" id="A0A316YU52"/>
<reference evidence="6" key="1">
    <citation type="journal article" date="2018" name="Mol. Biol. Evol.">
        <title>Broad Genomic Sampling Reveals a Smut Pathogenic Ancestry of the Fungal Clade Ustilaginomycotina.</title>
        <authorList>
            <person name="Kijpornyongpan T."/>
            <person name="Mondo S.J."/>
            <person name="Barry K."/>
            <person name="Sandor L."/>
            <person name="Lee J."/>
            <person name="Lipzen A."/>
            <person name="Pangilinan J."/>
            <person name="LaButti K."/>
            <person name="Hainaut M."/>
            <person name="Henrissat B."/>
            <person name="Grigoriev I.V."/>
            <person name="Spatafora J.W."/>
            <person name="Aime M.C."/>
        </authorList>
    </citation>
    <scope>NUCLEOTIDE SEQUENCE [LARGE SCALE GENOMIC DNA]</scope>
    <source>
        <strain evidence="6">MCA 4198</strain>
    </source>
</reference>
<evidence type="ECO:0000256" key="4">
    <source>
        <dbReference type="ARBA" id="ARBA00022807"/>
    </source>
</evidence>
<evidence type="ECO:0000256" key="3">
    <source>
        <dbReference type="ARBA" id="ARBA00022801"/>
    </source>
</evidence>
<evidence type="ECO:0000256" key="2">
    <source>
        <dbReference type="ARBA" id="ARBA00022670"/>
    </source>
</evidence>
<evidence type="ECO:0000313" key="6">
    <source>
        <dbReference type="EMBL" id="PWN92314.1"/>
    </source>
</evidence>
<dbReference type="PANTHER" id="PTHR23402">
    <property type="entry name" value="PROTEASE FAMILY C15 PYROGLUTAMYL-PEPTIDASE I-RELATED"/>
    <property type="match status" value="1"/>
</dbReference>
<dbReference type="RefSeq" id="XP_025379512.1">
    <property type="nucleotide sequence ID" value="XM_025525766.1"/>
</dbReference>
<name>A0A316YU52_9BASI</name>
<keyword evidence="2" id="KW-0645">Protease</keyword>
<dbReference type="Gene3D" id="3.40.630.20">
    <property type="entry name" value="Peptidase C15, pyroglutamyl peptidase I-like"/>
    <property type="match status" value="1"/>
</dbReference>
<dbReference type="AlphaFoldDB" id="A0A316YU52"/>
<gene>
    <name evidence="6" type="ORF">FA10DRAFT_89909</name>
</gene>
<dbReference type="InterPro" id="IPR016125">
    <property type="entry name" value="Peptidase_C15-like"/>
</dbReference>
<dbReference type="EMBL" id="KZ819635">
    <property type="protein sequence ID" value="PWN92314.1"/>
    <property type="molecule type" value="Genomic_DNA"/>
</dbReference>
<evidence type="ECO:0000313" key="7">
    <source>
        <dbReference type="Proteomes" id="UP000245768"/>
    </source>
</evidence>
<proteinExistence type="inferred from homology"/>
<dbReference type="SUPFAM" id="SSF53182">
    <property type="entry name" value="Pyrrolidone carboxyl peptidase (pyroglutamate aminopeptidase)"/>
    <property type="match status" value="1"/>
</dbReference>
<dbReference type="GO" id="GO:0008234">
    <property type="term" value="F:cysteine-type peptidase activity"/>
    <property type="evidence" value="ECO:0007669"/>
    <property type="project" value="UniProtKB-KW"/>
</dbReference>
<protein>
    <submittedName>
        <fullName evidence="6">Peptidase C15, pyroglutamyl peptidase I-like protein</fullName>
    </submittedName>
</protein>
<sequence>MAEKRERDIEVLITGFGPFLKFSENPSWLAIKDLHDSYLEPLALPCGAQAGTRGRIHIQTLQTSVCYSHVLDLVPRIHRQAKPAGRVHRPFLDPLGEKPDESGRGPQGNGRSFPEGYNVQLPSEGRAAFDIVIHVGVGRPGNIAIEKVGHKRGYAKPDVKGELAPPATDQHRNMLPSGPTEAERAEHDNFLKAGVAPTETTGTSIVRGFGEGFEQFPEEQVNDVDVSALVDWLVKEKGLENVRESRDAGRFLCDFIYYCSLSEAQRSANSEGEKTTVLFVHVPPTGEPHGTLDAQETVTSITSWLASFRHHRR</sequence>
<dbReference type="GO" id="GO:0006508">
    <property type="term" value="P:proteolysis"/>
    <property type="evidence" value="ECO:0007669"/>
    <property type="project" value="UniProtKB-KW"/>
</dbReference>
<dbReference type="OrthoDB" id="407146at2759"/>
<feature type="region of interest" description="Disordered" evidence="5">
    <location>
        <begin position="84"/>
        <end position="117"/>
    </location>
</feature>
<organism evidence="6 7">
    <name type="scientific">Acaromyces ingoldii</name>
    <dbReference type="NCBI Taxonomy" id="215250"/>
    <lineage>
        <taxon>Eukaryota</taxon>
        <taxon>Fungi</taxon>
        <taxon>Dikarya</taxon>
        <taxon>Basidiomycota</taxon>
        <taxon>Ustilaginomycotina</taxon>
        <taxon>Exobasidiomycetes</taxon>
        <taxon>Exobasidiales</taxon>
        <taxon>Cryptobasidiaceae</taxon>
        <taxon>Acaromyces</taxon>
    </lineage>
</organism>
<dbReference type="Proteomes" id="UP000245768">
    <property type="component" value="Unassembled WGS sequence"/>
</dbReference>
<accession>A0A316YU52</accession>
<keyword evidence="4" id="KW-0788">Thiol protease</keyword>
<evidence type="ECO:0000256" key="5">
    <source>
        <dbReference type="SAM" id="MobiDB-lite"/>
    </source>
</evidence>
<evidence type="ECO:0000256" key="1">
    <source>
        <dbReference type="ARBA" id="ARBA00006641"/>
    </source>
</evidence>
<dbReference type="STRING" id="215250.A0A316YU52"/>